<keyword evidence="8" id="KW-0133">Cell shape</keyword>
<protein>
    <submittedName>
        <fullName evidence="18">Penicillin-binding protein</fullName>
    </submittedName>
</protein>
<dbReference type="PANTHER" id="PTHR32282:SF34">
    <property type="entry name" value="PENICILLIN-BINDING PROTEIN 1A"/>
    <property type="match status" value="1"/>
</dbReference>
<name>A0A6G4U5M8_9ACTN</name>
<dbReference type="RefSeq" id="WP_165240778.1">
    <property type="nucleotide sequence ID" value="NZ_JAAKZV010000145.1"/>
</dbReference>
<evidence type="ECO:0000256" key="14">
    <source>
        <dbReference type="SAM" id="MobiDB-lite"/>
    </source>
</evidence>
<dbReference type="GO" id="GO:0009252">
    <property type="term" value="P:peptidoglycan biosynthetic process"/>
    <property type="evidence" value="ECO:0007669"/>
    <property type="project" value="UniProtKB-KW"/>
</dbReference>
<dbReference type="SUPFAM" id="SSF56601">
    <property type="entry name" value="beta-lactamase/transpeptidase-like"/>
    <property type="match status" value="1"/>
</dbReference>
<dbReference type="InterPro" id="IPR050396">
    <property type="entry name" value="Glycosyltr_51/Transpeptidase"/>
</dbReference>
<accession>A0A6G4U5M8</accession>
<evidence type="ECO:0000256" key="11">
    <source>
        <dbReference type="ARBA" id="ARBA00023316"/>
    </source>
</evidence>
<comment type="similarity">
    <text evidence="1">In the C-terminal section; belongs to the transpeptidase family.</text>
</comment>
<evidence type="ECO:0000256" key="9">
    <source>
        <dbReference type="ARBA" id="ARBA00022984"/>
    </source>
</evidence>
<keyword evidence="9" id="KW-0573">Peptidoglycan synthesis</keyword>
<feature type="region of interest" description="Disordered" evidence="14">
    <location>
        <begin position="1"/>
        <end position="120"/>
    </location>
</feature>
<evidence type="ECO:0000256" key="1">
    <source>
        <dbReference type="ARBA" id="ARBA00007090"/>
    </source>
</evidence>
<feature type="compositionally biased region" description="Basic and acidic residues" evidence="14">
    <location>
        <begin position="110"/>
        <end position="120"/>
    </location>
</feature>
<comment type="catalytic activity">
    <reaction evidence="12">
        <text>Preferential cleavage: (Ac)2-L-Lys-D-Ala-|-D-Ala. Also transpeptidation of peptidyl-alanyl moieties that are N-acyl substituents of D-alanine.</text>
        <dbReference type="EC" id="3.4.16.4"/>
    </reaction>
</comment>
<keyword evidence="7" id="KW-0378">Hydrolase</keyword>
<evidence type="ECO:0000259" key="17">
    <source>
        <dbReference type="Pfam" id="PF00912"/>
    </source>
</evidence>
<dbReference type="GO" id="GO:0008360">
    <property type="term" value="P:regulation of cell shape"/>
    <property type="evidence" value="ECO:0007669"/>
    <property type="project" value="UniProtKB-KW"/>
</dbReference>
<keyword evidence="5" id="KW-0328">Glycosyltransferase</keyword>
<gene>
    <name evidence="18" type="ORF">G5C51_26715</name>
</gene>
<evidence type="ECO:0000256" key="12">
    <source>
        <dbReference type="ARBA" id="ARBA00034000"/>
    </source>
</evidence>
<keyword evidence="11" id="KW-0961">Cell wall biogenesis/degradation</keyword>
<dbReference type="InterPro" id="IPR001460">
    <property type="entry name" value="PCN-bd_Tpept"/>
</dbReference>
<evidence type="ECO:0000313" key="19">
    <source>
        <dbReference type="Proteomes" id="UP000481583"/>
    </source>
</evidence>
<keyword evidence="15" id="KW-0472">Membrane</keyword>
<dbReference type="GO" id="GO:0071555">
    <property type="term" value="P:cell wall organization"/>
    <property type="evidence" value="ECO:0007669"/>
    <property type="project" value="UniProtKB-KW"/>
</dbReference>
<comment type="caution">
    <text evidence="18">The sequence shown here is derived from an EMBL/GenBank/DDBJ whole genome shotgun (WGS) entry which is preliminary data.</text>
</comment>
<evidence type="ECO:0000259" key="16">
    <source>
        <dbReference type="Pfam" id="PF00905"/>
    </source>
</evidence>
<dbReference type="GO" id="GO:0008955">
    <property type="term" value="F:peptidoglycan glycosyltransferase activity"/>
    <property type="evidence" value="ECO:0007669"/>
    <property type="project" value="UniProtKB-EC"/>
</dbReference>
<feature type="domain" description="Penicillin-binding protein transpeptidase" evidence="16">
    <location>
        <begin position="552"/>
        <end position="737"/>
    </location>
</feature>
<dbReference type="InterPro" id="IPR023346">
    <property type="entry name" value="Lysozyme-like_dom_sf"/>
</dbReference>
<dbReference type="Gene3D" id="1.10.3810.10">
    <property type="entry name" value="Biosynthetic peptidoglycan transglycosylase-like"/>
    <property type="match status" value="1"/>
</dbReference>
<dbReference type="Pfam" id="PF00912">
    <property type="entry name" value="Transgly"/>
    <property type="match status" value="1"/>
</dbReference>
<keyword evidence="6" id="KW-0808">Transferase</keyword>
<evidence type="ECO:0000256" key="13">
    <source>
        <dbReference type="ARBA" id="ARBA00049902"/>
    </source>
</evidence>
<evidence type="ECO:0000256" key="6">
    <source>
        <dbReference type="ARBA" id="ARBA00022679"/>
    </source>
</evidence>
<feature type="domain" description="Glycosyl transferase family 51" evidence="17">
    <location>
        <begin position="183"/>
        <end position="360"/>
    </location>
</feature>
<feature type="compositionally biased region" description="Gly residues" evidence="14">
    <location>
        <begin position="877"/>
        <end position="894"/>
    </location>
</feature>
<comment type="catalytic activity">
    <reaction evidence="13">
        <text>[GlcNAc-(1-&gt;4)-Mur2Ac(oyl-L-Ala-gamma-D-Glu-L-Lys-D-Ala-D-Ala)](n)-di-trans,octa-cis-undecaprenyl diphosphate + beta-D-GlcNAc-(1-&gt;4)-Mur2Ac(oyl-L-Ala-gamma-D-Glu-L-Lys-D-Ala-D-Ala)-di-trans,octa-cis-undecaprenyl diphosphate = [GlcNAc-(1-&gt;4)-Mur2Ac(oyl-L-Ala-gamma-D-Glu-L-Lys-D-Ala-D-Ala)](n+1)-di-trans,octa-cis-undecaprenyl diphosphate + di-trans,octa-cis-undecaprenyl diphosphate + H(+)</text>
        <dbReference type="Rhea" id="RHEA:23708"/>
        <dbReference type="Rhea" id="RHEA-COMP:9602"/>
        <dbReference type="Rhea" id="RHEA-COMP:9603"/>
        <dbReference type="ChEBI" id="CHEBI:15378"/>
        <dbReference type="ChEBI" id="CHEBI:58405"/>
        <dbReference type="ChEBI" id="CHEBI:60033"/>
        <dbReference type="ChEBI" id="CHEBI:78435"/>
        <dbReference type="EC" id="2.4.99.28"/>
    </reaction>
</comment>
<comment type="similarity">
    <text evidence="2">In the N-terminal section; belongs to the glycosyltransferase 51 family.</text>
</comment>
<evidence type="ECO:0000256" key="7">
    <source>
        <dbReference type="ARBA" id="ARBA00022801"/>
    </source>
</evidence>
<dbReference type="InterPro" id="IPR036950">
    <property type="entry name" value="PBP_transglycosylase"/>
</dbReference>
<keyword evidence="3" id="KW-0121">Carboxypeptidase</keyword>
<evidence type="ECO:0000313" key="18">
    <source>
        <dbReference type="EMBL" id="NGN67484.1"/>
    </source>
</evidence>
<evidence type="ECO:0000256" key="15">
    <source>
        <dbReference type="SAM" id="Phobius"/>
    </source>
</evidence>
<dbReference type="GO" id="GO:0006508">
    <property type="term" value="P:proteolysis"/>
    <property type="evidence" value="ECO:0007669"/>
    <property type="project" value="UniProtKB-KW"/>
</dbReference>
<dbReference type="InterPro" id="IPR001264">
    <property type="entry name" value="Glyco_trans_51"/>
</dbReference>
<dbReference type="GO" id="GO:0009002">
    <property type="term" value="F:serine-type D-Ala-D-Ala carboxypeptidase activity"/>
    <property type="evidence" value="ECO:0007669"/>
    <property type="project" value="UniProtKB-EC"/>
</dbReference>
<feature type="compositionally biased region" description="Gly residues" evidence="14">
    <location>
        <begin position="853"/>
        <end position="867"/>
    </location>
</feature>
<feature type="compositionally biased region" description="Gly residues" evidence="14">
    <location>
        <begin position="26"/>
        <end position="37"/>
    </location>
</feature>
<evidence type="ECO:0000256" key="5">
    <source>
        <dbReference type="ARBA" id="ARBA00022676"/>
    </source>
</evidence>
<dbReference type="SUPFAM" id="SSF53955">
    <property type="entry name" value="Lysozyme-like"/>
    <property type="match status" value="1"/>
</dbReference>
<organism evidence="18 19">
    <name type="scientific">Streptomyces coryli</name>
    <dbReference type="NCBI Taxonomy" id="1128680"/>
    <lineage>
        <taxon>Bacteria</taxon>
        <taxon>Bacillati</taxon>
        <taxon>Actinomycetota</taxon>
        <taxon>Actinomycetes</taxon>
        <taxon>Kitasatosporales</taxon>
        <taxon>Streptomycetaceae</taxon>
        <taxon>Streptomyces</taxon>
    </lineage>
</organism>
<feature type="compositionally biased region" description="Basic residues" evidence="14">
    <location>
        <begin position="98"/>
        <end position="109"/>
    </location>
</feature>
<keyword evidence="15" id="KW-0812">Transmembrane</keyword>
<dbReference type="FunFam" id="1.10.3810.10:FF:000001">
    <property type="entry name" value="Penicillin-binding protein 1A"/>
    <property type="match status" value="1"/>
</dbReference>
<evidence type="ECO:0000256" key="4">
    <source>
        <dbReference type="ARBA" id="ARBA00022670"/>
    </source>
</evidence>
<dbReference type="GO" id="GO:0008658">
    <property type="term" value="F:penicillin binding"/>
    <property type="evidence" value="ECO:0007669"/>
    <property type="project" value="InterPro"/>
</dbReference>
<evidence type="ECO:0000256" key="8">
    <source>
        <dbReference type="ARBA" id="ARBA00022960"/>
    </source>
</evidence>
<sequence length="894" mass="94419">MSEHRRKPPNGGGAGGRRRAAPPRGGSYGDGVPGAPGGRAAARRAAMGGGGGRRRAAGPGGPGGAGMASRSGGYGGGGGGGGRRGYGGGPGDYDGPRPRRRRPMPPPKKRFIDYPRSDRDGAGRWLPSWKQVLGMCVLGLGLLVGGTGIALAMVDIPQANDLAKQETNVYQYSDGTQMVAAGGGEVNRQVLDIEDIPKSMQNATIAAENETFEKDAGIDPMGIARAVFNMAKGGETQGGSTITQQYVKNYYLDQEQTLTRKARELLVSIKVGAKMSKDDILAGYLNTAYYGRGAYGIQAAAQAYFSKPASELQPDQSAFLAAVLNGPNFYDPAGGMGTEATPDKNRDRVETRQQWILDRMVKTSRLSATDRAKYEGKFPKVDQPHKARNLDGQKGYLVDLANNYVTANNILTKQQLDQGGYTIKTTFRKKDVNALAKAVEDSKKKNIDPKKRPKYDKYVQYSGASVEPRTGAIKAIYGGAGFNNRHYTNNADYTGVQVGSTFKPFVLAAALDKGVLNPDLGADQADSERTPVSLSSVFNGNNKVTLRNFDGTVWKDEKTGKIWKQKNDGGEDKGMVNLRTAMQYSVNTPFIQLGMNVGLQQVKEAAVDAGLSDDQFAGLSPTFSLGTSAPSAIRMAGAYATFAASGVQADPYSVEEVKQGDASIYKHEKKNETAFDPKVADNVTSSLQTVAEKGTGSYAGDNLGRPVAGKTGTTDENRSAWFVGYTPQLSTSIGMYRLDPDAKGQKKFLSMRGVGGQESIHGASYPTEIWTAYMKKALEGKEIKQFPVAPPIGEKVYGHGASPSPTPTPTQPTEQPTDQPSGRPTDEPTDPGGGKPTESCDPFDPTCQTDTGGETGGDTGGDTGGGFPSPSESGDLSTGGNGNGNGGNNGGLFP</sequence>
<feature type="compositionally biased region" description="Low complexity" evidence="14">
    <location>
        <begin position="811"/>
        <end position="821"/>
    </location>
</feature>
<keyword evidence="10" id="KW-0511">Multifunctional enzyme</keyword>
<dbReference type="Gene3D" id="3.40.710.10">
    <property type="entry name" value="DD-peptidase/beta-lactamase superfamily"/>
    <property type="match status" value="1"/>
</dbReference>
<evidence type="ECO:0000256" key="3">
    <source>
        <dbReference type="ARBA" id="ARBA00022645"/>
    </source>
</evidence>
<feature type="domain" description="Penicillin-binding protein transpeptidase" evidence="16">
    <location>
        <begin position="466"/>
        <end position="528"/>
    </location>
</feature>
<dbReference type="PANTHER" id="PTHR32282">
    <property type="entry name" value="BINDING PROTEIN TRANSPEPTIDASE, PUTATIVE-RELATED"/>
    <property type="match status" value="1"/>
</dbReference>
<evidence type="ECO:0000256" key="10">
    <source>
        <dbReference type="ARBA" id="ARBA00023268"/>
    </source>
</evidence>
<dbReference type="EMBL" id="JAAKZV010000145">
    <property type="protein sequence ID" value="NGN67484.1"/>
    <property type="molecule type" value="Genomic_DNA"/>
</dbReference>
<reference evidence="18 19" key="1">
    <citation type="submission" date="2020-02" db="EMBL/GenBank/DDBJ databases">
        <title>Whole-genome analyses of novel actinobacteria.</title>
        <authorList>
            <person name="Sahin N."/>
        </authorList>
    </citation>
    <scope>NUCLEOTIDE SEQUENCE [LARGE SCALE GENOMIC DNA]</scope>
    <source>
        <strain evidence="18 19">A7024</strain>
    </source>
</reference>
<dbReference type="Proteomes" id="UP000481583">
    <property type="component" value="Unassembled WGS sequence"/>
</dbReference>
<dbReference type="AlphaFoldDB" id="A0A6G4U5M8"/>
<feature type="compositionally biased region" description="Gly residues" evidence="14">
    <location>
        <begin position="58"/>
        <end position="92"/>
    </location>
</feature>
<keyword evidence="15" id="KW-1133">Transmembrane helix</keyword>
<feature type="region of interest" description="Disordered" evidence="14">
    <location>
        <begin position="791"/>
        <end position="894"/>
    </location>
</feature>
<dbReference type="Pfam" id="PF00905">
    <property type="entry name" value="Transpeptidase"/>
    <property type="match status" value="2"/>
</dbReference>
<dbReference type="GO" id="GO:0030288">
    <property type="term" value="C:outer membrane-bounded periplasmic space"/>
    <property type="evidence" value="ECO:0007669"/>
    <property type="project" value="TreeGrafter"/>
</dbReference>
<proteinExistence type="inferred from homology"/>
<feature type="transmembrane region" description="Helical" evidence="15">
    <location>
        <begin position="132"/>
        <end position="154"/>
    </location>
</feature>
<keyword evidence="19" id="KW-1185">Reference proteome</keyword>
<evidence type="ECO:0000256" key="2">
    <source>
        <dbReference type="ARBA" id="ARBA00007739"/>
    </source>
</evidence>
<dbReference type="InterPro" id="IPR012338">
    <property type="entry name" value="Beta-lactam/transpept-like"/>
</dbReference>
<keyword evidence="4" id="KW-0645">Protease</keyword>